<protein>
    <submittedName>
        <fullName evidence="2">Per os infectivity factor pif-1</fullName>
    </submittedName>
</protein>
<dbReference type="EMBL" id="CAUOPR010000001">
    <property type="protein sequence ID" value="CAJ2002104.1"/>
    <property type="molecule type" value="Genomic_DNA"/>
</dbReference>
<proteinExistence type="predicted"/>
<reference evidence="2 3" key="1">
    <citation type="submission" date="2024-01" db="EMBL/GenBank/DDBJ databases">
        <authorList>
            <person name="Guinet B."/>
        </authorList>
    </citation>
    <scope>NUCLEOTIDE SEQUENCE [LARGE SCALE GENOMIC DNA]</scope>
</reference>
<keyword evidence="1" id="KW-0812">Transmembrane</keyword>
<keyword evidence="1" id="KW-0472">Membrane</keyword>
<gene>
    <name evidence="2" type="ORF">CCFV1_ORF058</name>
</gene>
<keyword evidence="1" id="KW-1133">Transmembrane helix</keyword>
<organism evidence="2 3">
    <name type="scientific">Cotesia congregata filamentous virus 1</name>
    <dbReference type="NCBI Taxonomy" id="3064291"/>
    <lineage>
        <taxon>Viruses</taxon>
        <taxon>Viruses incertae sedis</taxon>
        <taxon>Naldaviricetes</taxon>
        <taxon>Lefavirales</taxon>
        <taxon>Filamentoviridae</taxon>
        <taxon>Betafilamentovirus</taxon>
        <taxon>Betafilamentovirus cocongregatae</taxon>
    </lineage>
</organism>
<dbReference type="Proteomes" id="UP001642380">
    <property type="component" value="Unassembled WGS sequence"/>
</dbReference>
<evidence type="ECO:0000256" key="1">
    <source>
        <dbReference type="SAM" id="Phobius"/>
    </source>
</evidence>
<accession>A0ABC8QKP7</accession>
<sequence length="669" mass="75151">MLAPFFSNPFKSALFLTMFMFYFLIFINYYLPAQRTQWQYENRNLKLNVDLSQPIRLETNQLNTCSTSKDCSSTQEQCIKNINGRILKVQSYFGHLHIVHDAGVCGQLEGIGLNTTYCEAKFGGERVLSQKNPTGTLYTWMCSCRHPWIFQKSLITEACLRMNPVGGCPGELSSNLFNSFDEIKCKCKRNYTSTKTLRNGLVMSTCRPTTYFDDKHYKPPDSIELAPLEAIDEKYLEKYISATAAPSKLPNPCRYDALTGQAVESSATAVGLRHKNNVYFCDSADPLYVTVTFNSDYLKNNDGRFPNGVVKVYLEKEKKLNLPVVYEDAAAAVKPPMIGWMYPISYLTPLIQNNLNLKLLGLETAVRPLHVLIYNAPNTLSPPAIKKVKGLNTFTHGLFLFGYINQRTRAWGGSPHGFMSNRVISVPRTGLSFGLMSKLNIDTFDASGKRYIYSLNNAEKTIFLTTEPFKRIYDKSWIVDLVEYSADEFKNKLTLNGGNNDSLFPENPMYFAPPLEDGAAPILVLNKRSVLYSGTVLYDPKNGSILYLYVNNFDLFKRFVELHVGGGGDSGGINNNNDLVKLAFVKQRDLLATSESSYVYPDTVNCEVNNFGLDINLNTPTIFYSHVLGTNTFIKDKLTRPPTHSDNNNVCTLSLSATDAGIFIFGLKK</sequence>
<evidence type="ECO:0000313" key="3">
    <source>
        <dbReference type="Proteomes" id="UP001642380"/>
    </source>
</evidence>
<feature type="transmembrane region" description="Helical" evidence="1">
    <location>
        <begin position="12"/>
        <end position="31"/>
    </location>
</feature>
<comment type="caution">
    <text evidence="2">The sequence shown here is derived from an EMBL/GenBank/DDBJ whole genome shotgun (WGS) entry which is preliminary data.</text>
</comment>
<evidence type="ECO:0000313" key="2">
    <source>
        <dbReference type="EMBL" id="CAJ2002104.1"/>
    </source>
</evidence>
<keyword evidence="3" id="KW-1185">Reference proteome</keyword>
<name>A0ABC8QKP7_9VIRU</name>